<protein>
    <submittedName>
        <fullName evidence="1">Tryptophan 2,3-dioxygenase KynA</fullName>
    </submittedName>
</protein>
<keyword evidence="2" id="KW-1185">Reference proteome</keyword>
<dbReference type="GO" id="GO:0020037">
    <property type="term" value="F:heme binding"/>
    <property type="evidence" value="ECO:0007669"/>
    <property type="project" value="InterPro"/>
</dbReference>
<name>A0A9W6SJX1_9ACTN</name>
<dbReference type="InterPro" id="IPR037217">
    <property type="entry name" value="Trp/Indoleamine_2_3_dOase-like"/>
</dbReference>
<reference evidence="1" key="1">
    <citation type="submission" date="2023-03" db="EMBL/GenBank/DDBJ databases">
        <title>Actinorhabdospora filicis NBRC 111898.</title>
        <authorList>
            <person name="Ichikawa N."/>
            <person name="Sato H."/>
            <person name="Tonouchi N."/>
        </authorList>
    </citation>
    <scope>NUCLEOTIDE SEQUENCE</scope>
    <source>
        <strain evidence="1">NBRC 111898</strain>
    </source>
</reference>
<dbReference type="GO" id="GO:0019441">
    <property type="term" value="P:L-tryptophan catabolic process to kynurenine"/>
    <property type="evidence" value="ECO:0007669"/>
    <property type="project" value="InterPro"/>
</dbReference>
<evidence type="ECO:0000313" key="2">
    <source>
        <dbReference type="Proteomes" id="UP001165079"/>
    </source>
</evidence>
<dbReference type="EMBL" id="BSTX01000001">
    <property type="protein sequence ID" value="GLZ77307.1"/>
    <property type="molecule type" value="Genomic_DNA"/>
</dbReference>
<dbReference type="GO" id="GO:0046872">
    <property type="term" value="F:metal ion binding"/>
    <property type="evidence" value="ECO:0007669"/>
    <property type="project" value="InterPro"/>
</dbReference>
<accession>A0A9W6SJX1</accession>
<dbReference type="Gene3D" id="1.20.58.600">
    <property type="match status" value="1"/>
</dbReference>
<organism evidence="1 2">
    <name type="scientific">Actinorhabdospora filicis</name>
    <dbReference type="NCBI Taxonomy" id="1785913"/>
    <lineage>
        <taxon>Bacteria</taxon>
        <taxon>Bacillati</taxon>
        <taxon>Actinomycetota</taxon>
        <taxon>Actinomycetes</taxon>
        <taxon>Micromonosporales</taxon>
        <taxon>Micromonosporaceae</taxon>
        <taxon>Actinorhabdospora</taxon>
    </lineage>
</organism>
<dbReference type="Proteomes" id="UP001165079">
    <property type="component" value="Unassembled WGS sequence"/>
</dbReference>
<comment type="caution">
    <text evidence="1">The sequence shown here is derived from an EMBL/GenBank/DDBJ whole genome shotgun (WGS) entry which is preliminary data.</text>
</comment>
<dbReference type="SUPFAM" id="SSF140959">
    <property type="entry name" value="Indolic compounds 2,3-dioxygenase-like"/>
    <property type="match status" value="1"/>
</dbReference>
<dbReference type="Gene3D" id="1.20.58.480">
    <property type="match status" value="1"/>
</dbReference>
<dbReference type="Pfam" id="PF08933">
    <property type="entry name" value="PrnB"/>
    <property type="match status" value="1"/>
</dbReference>
<proteinExistence type="predicted"/>
<dbReference type="InterPro" id="IPR015029">
    <property type="entry name" value="PrnB"/>
</dbReference>
<evidence type="ECO:0000313" key="1">
    <source>
        <dbReference type="EMBL" id="GLZ77307.1"/>
    </source>
</evidence>
<dbReference type="AlphaFoldDB" id="A0A9W6SJX1"/>
<sequence>MIRVTGSGIHDGVHRHPLGAIRAYDRWLRDEFVAMNTVLEEHYFTRRADILPGHEDVRASLLRDGASLIAAITTLPDDPAERYALLGAVGYHAAACARHETGEPADLAPEWSLLRRLGTSLGVAPRYTFAHQALYNPAAGDAFWTFTSIPDERVFITRNGQAVLAYQRAAAALRRVPAMGVSNPVATYLLEDAVAALGDVLRFNRALAAELDPDRFYYCLRPYFKTHRVGRVEYRGTNAGDFAAINELDLLLGLCDPADPFYQEILAEKEPFLPPGDAATIQSAVRTEPLLSRFLREAADGVTPVLAENARLYLAACRAHGAAYAFHHGRLVTPFLVAKAPTAETDGVTASGPPLEAVVGMLARLSDLRAGRKKDGTAWEGLERLRELVG</sequence>
<gene>
    <name evidence="1" type="primary">kynA</name>
    <name evidence="1" type="ORF">Afil01_21140</name>
</gene>